<evidence type="ECO:0000313" key="2">
    <source>
        <dbReference type="EMBL" id="GGF43126.1"/>
    </source>
</evidence>
<sequence>MSAAAAPEVLRLLPAPRCEPESAGPDWGETTARTPAQRYVQGSLAVDFRGAGDDSFFGPQATPTVQLPEPGAWARGMIQVVLEASDGTRPADQLGRWVTPEIKERIRRRGQLARRRGRRAHRPPVVKTILTCLPAEGVCEVSAVVWADGRVRALALRMCGTDGRWLITAWELG</sequence>
<evidence type="ECO:0000256" key="1">
    <source>
        <dbReference type="SAM" id="MobiDB-lite"/>
    </source>
</evidence>
<dbReference type="RefSeq" id="WP_188428348.1">
    <property type="nucleotide sequence ID" value="NZ_BAABKH010000005.1"/>
</dbReference>
<feature type="region of interest" description="Disordered" evidence="1">
    <location>
        <begin position="12"/>
        <end position="32"/>
    </location>
</feature>
<evidence type="ECO:0000313" key="3">
    <source>
        <dbReference type="Proteomes" id="UP000605670"/>
    </source>
</evidence>
<dbReference type="InterPro" id="IPR045596">
    <property type="entry name" value="DUF6459"/>
</dbReference>
<organism evidence="2 3">
    <name type="scientific">Ornithinimicrobium tianjinense</name>
    <dbReference type="NCBI Taxonomy" id="1195761"/>
    <lineage>
        <taxon>Bacteria</taxon>
        <taxon>Bacillati</taxon>
        <taxon>Actinomycetota</taxon>
        <taxon>Actinomycetes</taxon>
        <taxon>Micrococcales</taxon>
        <taxon>Ornithinimicrobiaceae</taxon>
        <taxon>Ornithinimicrobium</taxon>
    </lineage>
</organism>
<reference evidence="2" key="2">
    <citation type="submission" date="2020-09" db="EMBL/GenBank/DDBJ databases">
        <authorList>
            <person name="Sun Q."/>
            <person name="Zhou Y."/>
        </authorList>
    </citation>
    <scope>NUCLEOTIDE SEQUENCE</scope>
    <source>
        <strain evidence="2">CGMCC 1.12160</strain>
    </source>
</reference>
<protein>
    <submittedName>
        <fullName evidence="2">Uncharacterized protein</fullName>
    </submittedName>
</protein>
<reference evidence="2" key="1">
    <citation type="journal article" date="2014" name="Int. J. Syst. Evol. Microbiol.">
        <title>Complete genome sequence of Corynebacterium casei LMG S-19264T (=DSM 44701T), isolated from a smear-ripened cheese.</title>
        <authorList>
            <consortium name="US DOE Joint Genome Institute (JGI-PGF)"/>
            <person name="Walter F."/>
            <person name="Albersmeier A."/>
            <person name="Kalinowski J."/>
            <person name="Ruckert C."/>
        </authorList>
    </citation>
    <scope>NUCLEOTIDE SEQUENCE</scope>
    <source>
        <strain evidence="2">CGMCC 1.12160</strain>
    </source>
</reference>
<dbReference type="Pfam" id="PF20060">
    <property type="entry name" value="DUF6459"/>
    <property type="match status" value="1"/>
</dbReference>
<keyword evidence="3" id="KW-1185">Reference proteome</keyword>
<dbReference type="Proteomes" id="UP000605670">
    <property type="component" value="Unassembled WGS sequence"/>
</dbReference>
<accession>A0A917BG62</accession>
<name>A0A917BG62_9MICO</name>
<dbReference type="EMBL" id="BMEM01000001">
    <property type="protein sequence ID" value="GGF43126.1"/>
    <property type="molecule type" value="Genomic_DNA"/>
</dbReference>
<comment type="caution">
    <text evidence="2">The sequence shown here is derived from an EMBL/GenBank/DDBJ whole genome shotgun (WGS) entry which is preliminary data.</text>
</comment>
<gene>
    <name evidence="2" type="ORF">GCM10011366_08730</name>
</gene>
<proteinExistence type="predicted"/>
<dbReference type="AlphaFoldDB" id="A0A917BG62"/>